<dbReference type="InParanoid" id="Q0UE81"/>
<dbReference type="AlphaFoldDB" id="Q0UE81"/>
<dbReference type="Proteomes" id="UP000001055">
    <property type="component" value="Unassembled WGS sequence"/>
</dbReference>
<name>Q0UE81_PHANO</name>
<dbReference type="InterPro" id="IPR042104">
    <property type="entry name" value="PKS_dehydratase_sf"/>
</dbReference>
<gene>
    <name evidence="1" type="ORF">SNOG_09933</name>
</gene>
<evidence type="ECO:0000313" key="2">
    <source>
        <dbReference type="Proteomes" id="UP000001055"/>
    </source>
</evidence>
<dbReference type="STRING" id="321614.Q0UE81"/>
<sequence length="134" mass="14737">MRGIAHGHKVNGLPLCTPSIYAEIAFTIGHYVQKIFPDQLSSTQVSIENINIIKALVATLEEPQWLQTLVKVDEHLHTVAGFIMNAHDASDLEKECFVNHGWGSLTMRASENSPSRSMLSTEIPDAEIAIISKA</sequence>
<organism evidence="1 2">
    <name type="scientific">Phaeosphaeria nodorum (strain SN15 / ATCC MYA-4574 / FGSC 10173)</name>
    <name type="common">Glume blotch fungus</name>
    <name type="synonym">Parastagonospora nodorum</name>
    <dbReference type="NCBI Taxonomy" id="321614"/>
    <lineage>
        <taxon>Eukaryota</taxon>
        <taxon>Fungi</taxon>
        <taxon>Dikarya</taxon>
        <taxon>Ascomycota</taxon>
        <taxon>Pezizomycotina</taxon>
        <taxon>Dothideomycetes</taxon>
        <taxon>Pleosporomycetidae</taxon>
        <taxon>Pleosporales</taxon>
        <taxon>Pleosporineae</taxon>
        <taxon>Phaeosphaeriaceae</taxon>
        <taxon>Parastagonospora</taxon>
    </lineage>
</organism>
<dbReference type="HOGENOM" id="CLU_1896958_0_0_1"/>
<dbReference type="Gene3D" id="3.10.129.110">
    <property type="entry name" value="Polyketide synthase dehydratase"/>
    <property type="match status" value="2"/>
</dbReference>
<reference evidence="2" key="1">
    <citation type="journal article" date="2007" name="Plant Cell">
        <title>Dothideomycete-plant interactions illuminated by genome sequencing and EST analysis of the wheat pathogen Stagonospora nodorum.</title>
        <authorList>
            <person name="Hane J.K."/>
            <person name="Lowe R.G."/>
            <person name="Solomon P.S."/>
            <person name="Tan K.C."/>
            <person name="Schoch C.L."/>
            <person name="Spatafora J.W."/>
            <person name="Crous P.W."/>
            <person name="Kodira C."/>
            <person name="Birren B.W."/>
            <person name="Galagan J.E."/>
            <person name="Torriani S.F."/>
            <person name="McDonald B.A."/>
            <person name="Oliver R.P."/>
        </authorList>
    </citation>
    <scope>NUCLEOTIDE SEQUENCE [LARGE SCALE GENOMIC DNA]</scope>
    <source>
        <strain evidence="2">SN15 / ATCC MYA-4574 / FGSC 10173</strain>
    </source>
</reference>
<protein>
    <submittedName>
        <fullName evidence="1">Uncharacterized protein</fullName>
    </submittedName>
</protein>
<accession>Q0UE81</accession>
<dbReference type="KEGG" id="pno:SNOG_09933"/>
<dbReference type="GeneID" id="5977125"/>
<proteinExistence type="predicted"/>
<dbReference type="RefSeq" id="XP_001800219.1">
    <property type="nucleotide sequence ID" value="XM_001800167.1"/>
</dbReference>
<evidence type="ECO:0000313" key="1">
    <source>
        <dbReference type="EMBL" id="EAT82268.1"/>
    </source>
</evidence>
<dbReference type="EMBL" id="CH445340">
    <property type="protein sequence ID" value="EAT82268.1"/>
    <property type="molecule type" value="Genomic_DNA"/>
</dbReference>